<evidence type="ECO:0000313" key="1">
    <source>
        <dbReference type="EMBL" id="ORE18614.1"/>
    </source>
</evidence>
<dbReference type="VEuPathDB" id="FungiDB:BCV72DRAFT_307838"/>
<dbReference type="AlphaFoldDB" id="A0A1X0S2Z2"/>
<evidence type="ECO:0000313" key="2">
    <source>
        <dbReference type="Proteomes" id="UP000242381"/>
    </source>
</evidence>
<organism evidence="1 2">
    <name type="scientific">Rhizopus microsporus</name>
    <dbReference type="NCBI Taxonomy" id="58291"/>
    <lineage>
        <taxon>Eukaryota</taxon>
        <taxon>Fungi</taxon>
        <taxon>Fungi incertae sedis</taxon>
        <taxon>Mucoromycota</taxon>
        <taxon>Mucoromycotina</taxon>
        <taxon>Mucoromycetes</taxon>
        <taxon>Mucorales</taxon>
        <taxon>Mucorineae</taxon>
        <taxon>Rhizopodaceae</taxon>
        <taxon>Rhizopus</taxon>
    </lineage>
</organism>
<accession>A0A1X0S2Z2</accession>
<proteinExistence type="predicted"/>
<gene>
    <name evidence="1" type="ORF">BCV71DRAFT_234772</name>
</gene>
<sequence>MELTTASDTLPFLLQLPCYGWAQACYLMNAGSIANHLQNSPLNPAVAVASVTRSRPEGYDNQFSFFESVIDFAALRYKSDDPESCGNNHVMFGNIIRSNGFSVDCLFYKRSTNRATMNEVDLELKLHDFDIDEVQNSYRLSFIDPGRQTVFTAAEGYTLSHLNFAIQFFLYQGRQKAAEKMVNILLTGDAKKVPLVVSGDGMFGKDLVKLEGNRCGVTGKLLKVLKKQEREWPYHCHHG</sequence>
<dbReference type="EMBL" id="KV921326">
    <property type="protein sequence ID" value="ORE18614.1"/>
    <property type="molecule type" value="Genomic_DNA"/>
</dbReference>
<reference evidence="1 2" key="1">
    <citation type="journal article" date="2016" name="Proc. Natl. Acad. Sci. U.S.A.">
        <title>Lipid metabolic changes in an early divergent fungus govern the establishment of a mutualistic symbiosis with endobacteria.</title>
        <authorList>
            <person name="Lastovetsky O.A."/>
            <person name="Gaspar M.L."/>
            <person name="Mondo S.J."/>
            <person name="LaButti K.M."/>
            <person name="Sandor L."/>
            <person name="Grigoriev I.V."/>
            <person name="Henry S.A."/>
            <person name="Pawlowska T.E."/>
        </authorList>
    </citation>
    <scope>NUCLEOTIDE SEQUENCE [LARGE SCALE GENOMIC DNA]</scope>
    <source>
        <strain evidence="1 2">ATCC 11559</strain>
    </source>
</reference>
<protein>
    <submittedName>
        <fullName evidence="1">Uncharacterized protein</fullName>
    </submittedName>
</protein>
<dbReference type="VEuPathDB" id="FungiDB:BCV72DRAFT_199432"/>
<name>A0A1X0S2Z2_RHIZD</name>
<dbReference type="Proteomes" id="UP000242381">
    <property type="component" value="Unassembled WGS sequence"/>
</dbReference>